<dbReference type="Proteomes" id="UP000236327">
    <property type="component" value="Unassembled WGS sequence"/>
</dbReference>
<evidence type="ECO:0000313" key="2">
    <source>
        <dbReference type="EMBL" id="PNU04443.1"/>
    </source>
</evidence>
<dbReference type="Pfam" id="PF13577">
    <property type="entry name" value="SnoaL_4"/>
    <property type="match status" value="1"/>
</dbReference>
<name>A0A2K2G083_9SPHN</name>
<accession>A0A2K2G083</accession>
<reference evidence="2 3" key="1">
    <citation type="submission" date="2016-05" db="EMBL/GenBank/DDBJ databases">
        <title>Complete genome sequence of Novosphingobium guangzhouense SA925(T).</title>
        <authorList>
            <person name="Sha S."/>
        </authorList>
    </citation>
    <scope>NUCLEOTIDE SEQUENCE [LARGE SCALE GENOMIC DNA]</scope>
    <source>
        <strain evidence="2 3">SA925</strain>
    </source>
</reference>
<protein>
    <recommendedName>
        <fullName evidence="1">SnoaL-like domain-containing protein</fullName>
    </recommendedName>
</protein>
<gene>
    <name evidence="2" type="ORF">A8V01_20290</name>
</gene>
<sequence length="176" mass="20082">MDPMVQQMVDREAIRACVARLARGEDRRSADLIRSCWWPEARFDYGVHSGDFDAYLSWVVPGADAIKDTQHLLGQTYVELSDGTAKAETHVFSYHRVDMGAGDRDTCIGGRYLDRFEKRGTEWRIVDRVMLYDWEQDWGAAADWSKGVMGYPFTAEHFPGRAKGDFSEIWFTGEAA</sequence>
<evidence type="ECO:0000313" key="3">
    <source>
        <dbReference type="Proteomes" id="UP000236327"/>
    </source>
</evidence>
<keyword evidence="3" id="KW-1185">Reference proteome</keyword>
<dbReference type="InterPro" id="IPR032710">
    <property type="entry name" value="NTF2-like_dom_sf"/>
</dbReference>
<organism evidence="2 3">
    <name type="scientific">Novosphingobium guangzhouense</name>
    <dbReference type="NCBI Taxonomy" id="1850347"/>
    <lineage>
        <taxon>Bacteria</taxon>
        <taxon>Pseudomonadati</taxon>
        <taxon>Pseudomonadota</taxon>
        <taxon>Alphaproteobacteria</taxon>
        <taxon>Sphingomonadales</taxon>
        <taxon>Sphingomonadaceae</taxon>
        <taxon>Novosphingobium</taxon>
    </lineage>
</organism>
<dbReference type="Gene3D" id="3.10.450.50">
    <property type="match status" value="1"/>
</dbReference>
<dbReference type="SUPFAM" id="SSF54427">
    <property type="entry name" value="NTF2-like"/>
    <property type="match status" value="1"/>
</dbReference>
<dbReference type="InterPro" id="IPR037401">
    <property type="entry name" value="SnoaL-like"/>
</dbReference>
<proteinExistence type="predicted"/>
<dbReference type="EMBL" id="LYMM01000035">
    <property type="protein sequence ID" value="PNU04443.1"/>
    <property type="molecule type" value="Genomic_DNA"/>
</dbReference>
<dbReference type="AlphaFoldDB" id="A0A2K2G083"/>
<evidence type="ECO:0000259" key="1">
    <source>
        <dbReference type="Pfam" id="PF13577"/>
    </source>
</evidence>
<comment type="caution">
    <text evidence="2">The sequence shown here is derived from an EMBL/GenBank/DDBJ whole genome shotgun (WGS) entry which is preliminary data.</text>
</comment>
<dbReference type="RefSeq" id="WP_103096270.1">
    <property type="nucleotide sequence ID" value="NZ_LYMM01000035.1"/>
</dbReference>
<feature type="domain" description="SnoaL-like" evidence="1">
    <location>
        <begin position="8"/>
        <end position="128"/>
    </location>
</feature>
<dbReference type="OrthoDB" id="7425929at2"/>